<sequence length="298" mass="33055">MTRLGRIVRDGLLLAALVQPAVAGDADDVDTENLFGFTEGSTTGRKGEQEILLDTVGRAGKRRGETGPSRYTIANTKLSYQFDPTESFSVEIGLFGDARRVRGGTDLPDKDNGSFDGVGIELKYQFLKGTDAQPLGLALELRPRFARVLPVEGRGADIFDMESVLQLDWRLVPDRVWYGMNLSVEPAVGTLRGSRETDRSSTFLWSNALAFRLDADTFAGPEIRYLRAYDGAFLNRFEGRALTLGPLLYRRLSDKAFVTLAYAGQVAGRDRTEGQTRRPLDLSHFERHAVRVKLGVEF</sequence>
<feature type="chain" id="PRO_5015949358" description="Transporter" evidence="1">
    <location>
        <begin position="24"/>
        <end position="298"/>
    </location>
</feature>
<gene>
    <name evidence="2" type="ORF">DK419_08775</name>
</gene>
<keyword evidence="3" id="KW-1185">Reference proteome</keyword>
<evidence type="ECO:0000313" key="3">
    <source>
        <dbReference type="Proteomes" id="UP000245444"/>
    </source>
</evidence>
<evidence type="ECO:0000256" key="1">
    <source>
        <dbReference type="SAM" id="SignalP"/>
    </source>
</evidence>
<dbReference type="KEGG" id="mtea:DK419_08775"/>
<protein>
    <recommendedName>
        <fullName evidence="4">Transporter</fullName>
    </recommendedName>
</protein>
<dbReference type="EMBL" id="CP029553">
    <property type="protein sequence ID" value="AWN46398.1"/>
    <property type="molecule type" value="Genomic_DNA"/>
</dbReference>
<dbReference type="RefSeq" id="WP_109958743.1">
    <property type="nucleotide sequence ID" value="NZ_CP029553.1"/>
</dbReference>
<feature type="signal peptide" evidence="1">
    <location>
        <begin position="1"/>
        <end position="23"/>
    </location>
</feature>
<organism evidence="2 3">
    <name type="scientific">Methylobacterium terrae</name>
    <dbReference type="NCBI Taxonomy" id="2202827"/>
    <lineage>
        <taxon>Bacteria</taxon>
        <taxon>Pseudomonadati</taxon>
        <taxon>Pseudomonadota</taxon>
        <taxon>Alphaproteobacteria</taxon>
        <taxon>Hyphomicrobiales</taxon>
        <taxon>Methylobacteriaceae</taxon>
        <taxon>Methylobacterium</taxon>
    </lineage>
</organism>
<accession>A0A2U8WLF4</accession>
<dbReference type="OrthoDB" id="8004182at2"/>
<evidence type="ECO:0000313" key="2">
    <source>
        <dbReference type="EMBL" id="AWN46398.1"/>
    </source>
</evidence>
<evidence type="ECO:0008006" key="4">
    <source>
        <dbReference type="Google" id="ProtNLM"/>
    </source>
</evidence>
<name>A0A2U8WLF4_9HYPH</name>
<keyword evidence="1" id="KW-0732">Signal</keyword>
<reference evidence="2 3" key="1">
    <citation type="submission" date="2018-05" db="EMBL/GenBank/DDBJ databases">
        <title>Complete Genome Sequence of Methylobacterium sp. 17Sr1-28.</title>
        <authorList>
            <person name="Srinivasan S."/>
        </authorList>
    </citation>
    <scope>NUCLEOTIDE SEQUENCE [LARGE SCALE GENOMIC DNA]</scope>
    <source>
        <strain evidence="2 3">17Sr1-28</strain>
    </source>
</reference>
<dbReference type="AlphaFoldDB" id="A0A2U8WLF4"/>
<proteinExistence type="predicted"/>
<dbReference type="Proteomes" id="UP000245444">
    <property type="component" value="Chromosome"/>
</dbReference>